<dbReference type="RefSeq" id="WP_376881015.1">
    <property type="nucleotide sequence ID" value="NZ_JBHUHP010000030.1"/>
</dbReference>
<keyword evidence="1" id="KW-1133">Transmembrane helix</keyword>
<reference evidence="3" key="1">
    <citation type="journal article" date="2019" name="Int. J. Syst. Evol. Microbiol.">
        <title>The Global Catalogue of Microorganisms (GCM) 10K type strain sequencing project: providing services to taxonomists for standard genome sequencing and annotation.</title>
        <authorList>
            <consortium name="The Broad Institute Genomics Platform"/>
            <consortium name="The Broad Institute Genome Sequencing Center for Infectious Disease"/>
            <person name="Wu L."/>
            <person name="Ma J."/>
        </authorList>
    </citation>
    <scope>NUCLEOTIDE SEQUENCE [LARGE SCALE GENOMIC DNA]</scope>
    <source>
        <strain evidence="3">JCM 3338</strain>
    </source>
</reference>
<evidence type="ECO:0000313" key="3">
    <source>
        <dbReference type="Proteomes" id="UP001597402"/>
    </source>
</evidence>
<organism evidence="2 3">
    <name type="scientific">Blastococcus deserti</name>
    <dbReference type="NCBI Taxonomy" id="2259033"/>
    <lineage>
        <taxon>Bacteria</taxon>
        <taxon>Bacillati</taxon>
        <taxon>Actinomycetota</taxon>
        <taxon>Actinomycetes</taxon>
        <taxon>Geodermatophilales</taxon>
        <taxon>Geodermatophilaceae</taxon>
        <taxon>Blastococcus</taxon>
    </lineage>
</organism>
<sequence>MDRPTFWWVAAAVFMANAALSASEARWPVAFLQVVTAVWASLAGLTARDS</sequence>
<keyword evidence="1" id="KW-0472">Membrane</keyword>
<protein>
    <recommendedName>
        <fullName evidence="4">SPW repeat-containing protein</fullName>
    </recommendedName>
</protein>
<accession>A0ABW4XI29</accession>
<dbReference type="Proteomes" id="UP001597402">
    <property type="component" value="Unassembled WGS sequence"/>
</dbReference>
<dbReference type="EMBL" id="JBHUHP010000030">
    <property type="protein sequence ID" value="MFD2094301.1"/>
    <property type="molecule type" value="Genomic_DNA"/>
</dbReference>
<proteinExistence type="predicted"/>
<name>A0ABW4XI29_9ACTN</name>
<evidence type="ECO:0000313" key="2">
    <source>
        <dbReference type="EMBL" id="MFD2094301.1"/>
    </source>
</evidence>
<keyword evidence="1" id="KW-0812">Transmembrane</keyword>
<evidence type="ECO:0008006" key="4">
    <source>
        <dbReference type="Google" id="ProtNLM"/>
    </source>
</evidence>
<keyword evidence="3" id="KW-1185">Reference proteome</keyword>
<gene>
    <name evidence="2" type="ORF">ACFSHS_22265</name>
</gene>
<evidence type="ECO:0000256" key="1">
    <source>
        <dbReference type="SAM" id="Phobius"/>
    </source>
</evidence>
<comment type="caution">
    <text evidence="2">The sequence shown here is derived from an EMBL/GenBank/DDBJ whole genome shotgun (WGS) entry which is preliminary data.</text>
</comment>
<feature type="transmembrane region" description="Helical" evidence="1">
    <location>
        <begin position="31"/>
        <end position="47"/>
    </location>
</feature>